<keyword evidence="2" id="KW-0732">Signal</keyword>
<reference evidence="3 4" key="1">
    <citation type="submission" date="2024-02" db="EMBL/GenBank/DDBJ databases">
        <title>Genome analysis and characterization of Microbaculum marinisediminis sp. nov., isolated from marine sediment.</title>
        <authorList>
            <person name="Du Z.-J."/>
            <person name="Ye Y.-Q."/>
            <person name="Zhang Z.-R."/>
            <person name="Yuan S.-M."/>
            <person name="Zhang X.-Y."/>
        </authorList>
    </citation>
    <scope>NUCLEOTIDE SEQUENCE [LARGE SCALE GENOMIC DNA]</scope>
    <source>
        <strain evidence="3 4">SDUM1044001</strain>
    </source>
</reference>
<evidence type="ECO:0000313" key="3">
    <source>
        <dbReference type="EMBL" id="MEJ8574441.1"/>
    </source>
</evidence>
<dbReference type="AlphaFoldDB" id="A0AAW9RXI9"/>
<keyword evidence="4" id="KW-1185">Reference proteome</keyword>
<evidence type="ECO:0000256" key="1">
    <source>
        <dbReference type="SAM" id="Phobius"/>
    </source>
</evidence>
<feature type="transmembrane region" description="Helical" evidence="1">
    <location>
        <begin position="28"/>
        <end position="48"/>
    </location>
</feature>
<organism evidence="3 4">
    <name type="scientific">Microbaculum marinum</name>
    <dbReference type="NCBI Taxonomy" id="1764581"/>
    <lineage>
        <taxon>Bacteria</taxon>
        <taxon>Pseudomonadati</taxon>
        <taxon>Pseudomonadota</taxon>
        <taxon>Alphaproteobacteria</taxon>
        <taxon>Hyphomicrobiales</taxon>
        <taxon>Tepidamorphaceae</taxon>
        <taxon>Microbaculum</taxon>
    </lineage>
</organism>
<dbReference type="Proteomes" id="UP001378188">
    <property type="component" value="Unassembled WGS sequence"/>
</dbReference>
<gene>
    <name evidence="3" type="ORF">V3328_23380</name>
</gene>
<dbReference type="EMBL" id="JAZHOF010000012">
    <property type="protein sequence ID" value="MEJ8574441.1"/>
    <property type="molecule type" value="Genomic_DNA"/>
</dbReference>
<feature type="signal peptide" evidence="2">
    <location>
        <begin position="1"/>
        <end position="26"/>
    </location>
</feature>
<proteinExistence type="predicted"/>
<keyword evidence="1" id="KW-0812">Transmembrane</keyword>
<protein>
    <submittedName>
        <fullName evidence="3">Uncharacterized protein</fullName>
    </submittedName>
</protein>
<evidence type="ECO:0000256" key="2">
    <source>
        <dbReference type="SAM" id="SignalP"/>
    </source>
</evidence>
<comment type="caution">
    <text evidence="3">The sequence shown here is derived from an EMBL/GenBank/DDBJ whole genome shotgun (WGS) entry which is preliminary data.</text>
</comment>
<keyword evidence="1" id="KW-0472">Membrane</keyword>
<name>A0AAW9RXI9_9HYPH</name>
<feature type="chain" id="PRO_5043409930" evidence="2">
    <location>
        <begin position="27"/>
        <end position="136"/>
    </location>
</feature>
<evidence type="ECO:0000313" key="4">
    <source>
        <dbReference type="Proteomes" id="UP001378188"/>
    </source>
</evidence>
<sequence length="136" mass="15337">MKRILTTAVAVLAVGAAAGPVQTARADGGVVAAGVAGLALGALFPFAYGYQYHPTGYWYVRDTSAYRYPVSYYRWYAPAGGYIYVGPNWRHWYQYRDAVYAPPPYFVVPPQRFVYYPPVPQYRYYYGANQKAGGYR</sequence>
<keyword evidence="1" id="KW-1133">Transmembrane helix</keyword>
<dbReference type="RefSeq" id="WP_340332143.1">
    <property type="nucleotide sequence ID" value="NZ_JAZHOF010000012.1"/>
</dbReference>
<accession>A0AAW9RXI9</accession>